<sequence>MDLDSQGISGPRDQDLSLQSSSSRCSKWTGGYGRWTWRGCSQGPSGPEDTDLEAKDHLTWIWTWPRTICLVDLDSGAERKWTGGYWTWKPRTIWTKWTWSGPEAKDHLTCGPGGYGPGSKDHLDLEDGPGSQGPSGPGGWTWKLGPSPVDLDLQQQQPLQQVDLWIRQQGPSGPSGLRICLEAKDHLQWTWGPELAGAAQRRKWTWRIWTWPGPSGPMDLEDMVPKPRMFGTLSKS</sequence>
<organism evidence="2 3">
    <name type="scientific">Araneus ventricosus</name>
    <name type="common">Orbweaver spider</name>
    <name type="synonym">Epeira ventricosa</name>
    <dbReference type="NCBI Taxonomy" id="182803"/>
    <lineage>
        <taxon>Eukaryota</taxon>
        <taxon>Metazoa</taxon>
        <taxon>Ecdysozoa</taxon>
        <taxon>Arthropoda</taxon>
        <taxon>Chelicerata</taxon>
        <taxon>Arachnida</taxon>
        <taxon>Araneae</taxon>
        <taxon>Araneomorphae</taxon>
        <taxon>Entelegynae</taxon>
        <taxon>Araneoidea</taxon>
        <taxon>Araneidae</taxon>
        <taxon>Araneus</taxon>
    </lineage>
</organism>
<evidence type="ECO:0000256" key="1">
    <source>
        <dbReference type="SAM" id="MobiDB-lite"/>
    </source>
</evidence>
<feature type="region of interest" description="Disordered" evidence="1">
    <location>
        <begin position="1"/>
        <end position="26"/>
    </location>
</feature>
<accession>A0A4Y2GZ77</accession>
<protein>
    <submittedName>
        <fullName evidence="2">Uncharacterized protein</fullName>
    </submittedName>
</protein>
<gene>
    <name evidence="2" type="ORF">AVEN_17408_1</name>
</gene>
<dbReference type="Proteomes" id="UP000499080">
    <property type="component" value="Unassembled WGS sequence"/>
</dbReference>
<dbReference type="AlphaFoldDB" id="A0A4Y2GZ77"/>
<reference evidence="2 3" key="1">
    <citation type="journal article" date="2019" name="Sci. Rep.">
        <title>Orb-weaving spider Araneus ventricosus genome elucidates the spidroin gene catalogue.</title>
        <authorList>
            <person name="Kono N."/>
            <person name="Nakamura H."/>
            <person name="Ohtoshi R."/>
            <person name="Moran D.A.P."/>
            <person name="Shinohara A."/>
            <person name="Yoshida Y."/>
            <person name="Fujiwara M."/>
            <person name="Mori M."/>
            <person name="Tomita M."/>
            <person name="Arakawa K."/>
        </authorList>
    </citation>
    <scope>NUCLEOTIDE SEQUENCE [LARGE SCALE GENOMIC DNA]</scope>
</reference>
<comment type="caution">
    <text evidence="2">The sequence shown here is derived from an EMBL/GenBank/DDBJ whole genome shotgun (WGS) entry which is preliminary data.</text>
</comment>
<dbReference type="EMBL" id="BGPR01001678">
    <property type="protein sequence ID" value="GBM59372.1"/>
    <property type="molecule type" value="Genomic_DNA"/>
</dbReference>
<proteinExistence type="predicted"/>
<feature type="region of interest" description="Disordered" evidence="1">
    <location>
        <begin position="112"/>
        <end position="140"/>
    </location>
</feature>
<name>A0A4Y2GZ77_ARAVE</name>
<feature type="compositionally biased region" description="Gly residues" evidence="1">
    <location>
        <begin position="130"/>
        <end position="139"/>
    </location>
</feature>
<evidence type="ECO:0000313" key="3">
    <source>
        <dbReference type="Proteomes" id="UP000499080"/>
    </source>
</evidence>
<evidence type="ECO:0000313" key="2">
    <source>
        <dbReference type="EMBL" id="GBM59372.1"/>
    </source>
</evidence>
<keyword evidence="3" id="KW-1185">Reference proteome</keyword>